<keyword evidence="5 7" id="KW-1133">Transmembrane helix</keyword>
<evidence type="ECO:0000256" key="5">
    <source>
        <dbReference type="ARBA" id="ARBA00022989"/>
    </source>
</evidence>
<keyword evidence="3" id="KW-0813">Transport</keyword>
<comment type="caution">
    <text evidence="11">The sequence shown here is derived from an EMBL/GenBank/DDBJ whole genome shotgun (WGS) entry which is preliminary data.</text>
</comment>
<evidence type="ECO:0000259" key="10">
    <source>
        <dbReference type="Pfam" id="PF14703"/>
    </source>
</evidence>
<dbReference type="Pfam" id="PF13967">
    <property type="entry name" value="RSN1_TM"/>
    <property type="match status" value="1"/>
</dbReference>
<feature type="transmembrane region" description="Helical" evidence="7">
    <location>
        <begin position="430"/>
        <end position="459"/>
    </location>
</feature>
<dbReference type="GO" id="GO:0005886">
    <property type="term" value="C:plasma membrane"/>
    <property type="evidence" value="ECO:0007669"/>
    <property type="project" value="TreeGrafter"/>
</dbReference>
<feature type="transmembrane region" description="Helical" evidence="7">
    <location>
        <begin position="113"/>
        <end position="139"/>
    </location>
</feature>
<evidence type="ECO:0000256" key="6">
    <source>
        <dbReference type="ARBA" id="ARBA00023136"/>
    </source>
</evidence>
<dbReference type="InterPro" id="IPR045122">
    <property type="entry name" value="Csc1-like"/>
</dbReference>
<dbReference type="GO" id="GO:0005227">
    <property type="term" value="F:calcium-activated cation channel activity"/>
    <property type="evidence" value="ECO:0007669"/>
    <property type="project" value="InterPro"/>
</dbReference>
<organism evidence="11 12">
    <name type="scientific">Apophysomyces ossiformis</name>
    <dbReference type="NCBI Taxonomy" id="679940"/>
    <lineage>
        <taxon>Eukaryota</taxon>
        <taxon>Fungi</taxon>
        <taxon>Fungi incertae sedis</taxon>
        <taxon>Mucoromycota</taxon>
        <taxon>Mucoromycotina</taxon>
        <taxon>Mucoromycetes</taxon>
        <taxon>Mucorales</taxon>
        <taxon>Mucorineae</taxon>
        <taxon>Mucoraceae</taxon>
        <taxon>Apophysomyces</taxon>
    </lineage>
</organism>
<gene>
    <name evidence="11" type="ORF">EC973_000523</name>
</gene>
<keyword evidence="12" id="KW-1185">Reference proteome</keyword>
<dbReference type="Pfam" id="PF02714">
    <property type="entry name" value="RSN1_7TM"/>
    <property type="match status" value="1"/>
</dbReference>
<evidence type="ECO:0000256" key="1">
    <source>
        <dbReference type="ARBA" id="ARBA00004141"/>
    </source>
</evidence>
<dbReference type="EMBL" id="JABAYA010000107">
    <property type="protein sequence ID" value="KAF7724942.1"/>
    <property type="molecule type" value="Genomic_DNA"/>
</dbReference>
<dbReference type="Proteomes" id="UP000605846">
    <property type="component" value="Unassembled WGS sequence"/>
</dbReference>
<evidence type="ECO:0000259" key="8">
    <source>
        <dbReference type="Pfam" id="PF02714"/>
    </source>
</evidence>
<dbReference type="InterPro" id="IPR027815">
    <property type="entry name" value="CSC1/OSCA1-like_cyt"/>
</dbReference>
<evidence type="ECO:0000256" key="2">
    <source>
        <dbReference type="ARBA" id="ARBA00007779"/>
    </source>
</evidence>
<dbReference type="PANTHER" id="PTHR13018:SF5">
    <property type="entry name" value="RE44586P"/>
    <property type="match status" value="1"/>
</dbReference>
<reference evidence="11" key="1">
    <citation type="submission" date="2020-01" db="EMBL/GenBank/DDBJ databases">
        <title>Genome Sequencing of Three Apophysomyces-Like Fungal Strains Confirms a Novel Fungal Genus in the Mucoromycota with divergent Burkholderia-like Endosymbiotic Bacteria.</title>
        <authorList>
            <person name="Stajich J.E."/>
            <person name="Macias A.M."/>
            <person name="Carter-House D."/>
            <person name="Lovett B."/>
            <person name="Kasson L.R."/>
            <person name="Berry K."/>
            <person name="Grigoriev I."/>
            <person name="Chang Y."/>
            <person name="Spatafora J."/>
            <person name="Kasson M.T."/>
        </authorList>
    </citation>
    <scope>NUCLEOTIDE SEQUENCE</scope>
    <source>
        <strain evidence="11">NRRL A-21654</strain>
    </source>
</reference>
<keyword evidence="6 7" id="KW-0472">Membrane</keyword>
<evidence type="ECO:0000313" key="11">
    <source>
        <dbReference type="EMBL" id="KAF7724942.1"/>
    </source>
</evidence>
<evidence type="ECO:0000256" key="3">
    <source>
        <dbReference type="ARBA" id="ARBA00022448"/>
    </source>
</evidence>
<dbReference type="InterPro" id="IPR032880">
    <property type="entry name" value="CSC1/OSCA1-like_N"/>
</dbReference>
<feature type="domain" description="CSC1/OSCA1-like 7TM region" evidence="8">
    <location>
        <begin position="428"/>
        <end position="501"/>
    </location>
</feature>
<feature type="domain" description="CSC1/OSCA1-like N-terminal transmembrane" evidence="9">
    <location>
        <begin position="43"/>
        <end position="189"/>
    </location>
</feature>
<name>A0A8H7BLG2_9FUNG</name>
<dbReference type="PANTHER" id="PTHR13018">
    <property type="entry name" value="PROBABLE MEMBRANE PROTEIN DUF221-RELATED"/>
    <property type="match status" value="1"/>
</dbReference>
<feature type="transmembrane region" description="Helical" evidence="7">
    <location>
        <begin position="44"/>
        <end position="64"/>
    </location>
</feature>
<dbReference type="AlphaFoldDB" id="A0A8H7BLG2"/>
<dbReference type="OrthoDB" id="1689567at2759"/>
<protein>
    <submittedName>
        <fullName evidence="11">Uncharacterized protein</fullName>
    </submittedName>
</protein>
<comment type="similarity">
    <text evidence="2">Belongs to the CSC1 (TC 1.A.17) family.</text>
</comment>
<sequence>MDDSVAPGHPHLVARQFNIFGDANESQYNVAIAGAKNQRGLETQLMICASVGLVCFLTFCFLRTRWTVIFAPRMNMKRYRPPELPGSFLGWIVPLIKIDQEEMLDKVGLDAVVLLEFIVMAIKFFSICSIFGLIILIPISVTSGTFTTSATTYIDRMSMTVISESSNYLVAYFVLSYLFTFILFALLYQTFRSYIYLRARYLINLSKTLSSRSVIVTGIPTPLRSDQALAEYYENLGVGPVESAHVVRHIHKLNKTLKQRAAALRRLEEAYAQYWGNPCYIPSYDPDRVLGDVHLFHEIDGFAQRHQTNTNTTFFAGLVNHQSEKKLLRRPQVKTGFLGLFGPKVDAIEYYTKLFEQLDKQAMEARKSPGYEMTNVGFVTFENMSSAVIAAQIAIHPEPFNCRTVIAYEPRDVVWQNVSIRGRERIVRDILIWSITVALVFFWVIPITAVSSFTSIKAIRKAAPQIADILEQHELLQNLIQGFLPTILVNLSMMILPLIFDGSVSDEVDDITFSAC</sequence>
<accession>A0A8H7BLG2</accession>
<evidence type="ECO:0000313" key="12">
    <source>
        <dbReference type="Proteomes" id="UP000605846"/>
    </source>
</evidence>
<feature type="domain" description="CSC1/OSCA1-like cytosolic" evidence="10">
    <location>
        <begin position="211"/>
        <end position="417"/>
    </location>
</feature>
<keyword evidence="4 7" id="KW-0812">Transmembrane</keyword>
<evidence type="ECO:0000256" key="7">
    <source>
        <dbReference type="SAM" id="Phobius"/>
    </source>
</evidence>
<comment type="subcellular location">
    <subcellularLocation>
        <location evidence="1">Membrane</location>
        <topology evidence="1">Multi-pass membrane protein</topology>
    </subcellularLocation>
</comment>
<dbReference type="Pfam" id="PF14703">
    <property type="entry name" value="PHM7_cyt"/>
    <property type="match status" value="1"/>
</dbReference>
<proteinExistence type="inferred from homology"/>
<dbReference type="InterPro" id="IPR003864">
    <property type="entry name" value="CSC1/OSCA1-like_7TM"/>
</dbReference>
<feature type="transmembrane region" description="Helical" evidence="7">
    <location>
        <begin position="169"/>
        <end position="188"/>
    </location>
</feature>
<evidence type="ECO:0000256" key="4">
    <source>
        <dbReference type="ARBA" id="ARBA00022692"/>
    </source>
</evidence>
<evidence type="ECO:0000259" key="9">
    <source>
        <dbReference type="Pfam" id="PF13967"/>
    </source>
</evidence>